<protein>
    <submittedName>
        <fullName evidence="1">Uncharacterized protein</fullName>
    </submittedName>
</protein>
<comment type="caution">
    <text evidence="1">The sequence shown here is derived from an EMBL/GenBank/DDBJ whole genome shotgun (WGS) entry which is preliminary data.</text>
</comment>
<proteinExistence type="predicted"/>
<dbReference type="Proteomes" id="UP001208570">
    <property type="component" value="Unassembled WGS sequence"/>
</dbReference>
<dbReference type="AlphaFoldDB" id="A0AAD9J2Q4"/>
<gene>
    <name evidence="1" type="ORF">LSH36_693g01083</name>
</gene>
<reference evidence="1" key="1">
    <citation type="journal article" date="2023" name="Mol. Biol. Evol.">
        <title>Third-Generation Sequencing Reveals the Adaptive Role of the Epigenome in Three Deep-Sea Polychaetes.</title>
        <authorList>
            <person name="Perez M."/>
            <person name="Aroh O."/>
            <person name="Sun Y."/>
            <person name="Lan Y."/>
            <person name="Juniper S.K."/>
            <person name="Young C.R."/>
            <person name="Angers B."/>
            <person name="Qian P.Y."/>
        </authorList>
    </citation>
    <scope>NUCLEOTIDE SEQUENCE</scope>
    <source>
        <strain evidence="1">P08H-3</strain>
    </source>
</reference>
<sequence>MSMLCARLERNDTIVARLSRELTEMKTHNMKYNLIFNFDKMNADCNEAEGENCIALVKHFLATVMSVPNAQLIYVPVAHRLGQRRPGTVRPILAKFPNVNELQTVLKHTNRLREYQAPKPLTVLILSSDDEQADRVFDVGQSSEVNDTSRTFKSYTVEVANLEEANDAMNQVLQMSGVASTTYVIHGY</sequence>
<organism evidence="1 2">
    <name type="scientific">Paralvinella palmiformis</name>
    <dbReference type="NCBI Taxonomy" id="53620"/>
    <lineage>
        <taxon>Eukaryota</taxon>
        <taxon>Metazoa</taxon>
        <taxon>Spiralia</taxon>
        <taxon>Lophotrochozoa</taxon>
        <taxon>Annelida</taxon>
        <taxon>Polychaeta</taxon>
        <taxon>Sedentaria</taxon>
        <taxon>Canalipalpata</taxon>
        <taxon>Terebellida</taxon>
        <taxon>Terebelliformia</taxon>
        <taxon>Alvinellidae</taxon>
        <taxon>Paralvinella</taxon>
    </lineage>
</organism>
<evidence type="ECO:0000313" key="1">
    <source>
        <dbReference type="EMBL" id="KAK2145233.1"/>
    </source>
</evidence>
<accession>A0AAD9J2Q4</accession>
<dbReference type="EMBL" id="JAODUP010000693">
    <property type="protein sequence ID" value="KAK2145233.1"/>
    <property type="molecule type" value="Genomic_DNA"/>
</dbReference>
<name>A0AAD9J2Q4_9ANNE</name>
<keyword evidence="2" id="KW-1185">Reference proteome</keyword>
<evidence type="ECO:0000313" key="2">
    <source>
        <dbReference type="Proteomes" id="UP001208570"/>
    </source>
</evidence>